<keyword evidence="3" id="KW-0808">Transferase</keyword>
<dbReference type="PANTHER" id="PTHR34382:SF7">
    <property type="entry name" value="PTS SYSTEM N,N'-DIACETYLCHITOBIOSE-SPECIFIC EIIA COMPONENT"/>
    <property type="match status" value="1"/>
</dbReference>
<dbReference type="GO" id="GO:0009401">
    <property type="term" value="P:phosphoenolpyruvate-dependent sugar phosphotransferase system"/>
    <property type="evidence" value="ECO:0007669"/>
    <property type="project" value="UniProtKB-KW"/>
</dbReference>
<accession>A0A0U4PBG6</accession>
<evidence type="ECO:0000256" key="4">
    <source>
        <dbReference type="ARBA" id="ARBA00022683"/>
    </source>
</evidence>
<dbReference type="OrthoDB" id="350602at2"/>
<dbReference type="Proteomes" id="UP001164714">
    <property type="component" value="Chromosome"/>
</dbReference>
<dbReference type="RefSeq" id="WP_016897796.1">
    <property type="nucleotide sequence ID" value="NZ_CP013988.1"/>
</dbReference>
<dbReference type="NCBIfam" id="NF007156">
    <property type="entry name" value="PRK09591.1"/>
    <property type="match status" value="1"/>
</dbReference>
<reference evidence="8 11" key="1">
    <citation type="submission" date="2020-10" db="EMBL/GenBank/DDBJ databases">
        <title>Plasmid carrying two tetracycline resistance determinant.</title>
        <authorList>
            <person name="Yang Q."/>
        </authorList>
    </citation>
    <scope>NUCLEOTIDE SEQUENCE [LARGE SCALE GENOMIC DNA]</scope>
    <source>
        <strain evidence="8 11">T43</strain>
    </source>
</reference>
<dbReference type="KEGG" id="aui:APT62_07420"/>
<dbReference type="SUPFAM" id="SSF46973">
    <property type="entry name" value="Enzyme IIa from lactose specific PTS, IIa-lac"/>
    <property type="match status" value="1"/>
</dbReference>
<dbReference type="PANTHER" id="PTHR34382">
    <property type="entry name" value="PTS SYSTEM N,N'-DIACETYLCHITOBIOSE-SPECIFIC EIIA COMPONENT"/>
    <property type="match status" value="1"/>
</dbReference>
<name>A0A0U4PBG6_9LACT</name>
<dbReference type="AlphaFoldDB" id="A0A0U4PBG6"/>
<dbReference type="PROSITE" id="PS51095">
    <property type="entry name" value="PTS_EIIA_TYPE_3"/>
    <property type="match status" value="1"/>
</dbReference>
<keyword evidence="2" id="KW-0762">Sugar transport</keyword>
<keyword evidence="1" id="KW-0813">Transport</keyword>
<keyword evidence="4" id="KW-0598">Phosphotransferase system</keyword>
<dbReference type="PIRSF" id="PIRSF000699">
    <property type="entry name" value="PTS_IILac_III"/>
    <property type="match status" value="1"/>
</dbReference>
<feature type="modified residue" description="Phosphohistidine; by HPr" evidence="7">
    <location>
        <position position="78"/>
    </location>
</feature>
<evidence type="ECO:0000256" key="1">
    <source>
        <dbReference type="ARBA" id="ARBA00022448"/>
    </source>
</evidence>
<organism evidence="9 12">
    <name type="scientific">Aerococcus urinaeequi</name>
    <dbReference type="NCBI Taxonomy" id="51665"/>
    <lineage>
        <taxon>Bacteria</taxon>
        <taxon>Bacillati</taxon>
        <taxon>Bacillota</taxon>
        <taxon>Bacilli</taxon>
        <taxon>Lactobacillales</taxon>
        <taxon>Aerococcaceae</taxon>
        <taxon>Aerococcus</taxon>
    </lineage>
</organism>
<reference evidence="9" key="2">
    <citation type="submission" date="2022-12" db="EMBL/GenBank/DDBJ databases">
        <title>Whole genome sequence analysis of a duck derived balloon bacteium Aerococcus urinaeequi henan2020.</title>
        <authorList>
            <person name="Zhang H."/>
            <person name="Qiao H.X."/>
            <person name="Bian C.Z."/>
            <person name="Shu J.C."/>
        </authorList>
    </citation>
    <scope>NUCLEOTIDE SEQUENCE</scope>
    <source>
        <strain evidence="9">2020-HN-1</strain>
    </source>
</reference>
<protein>
    <submittedName>
        <fullName evidence="9">PTS cellobiose transporter subunit IIA</fullName>
    </submittedName>
</protein>
<evidence type="ECO:0000256" key="5">
    <source>
        <dbReference type="PIRSR" id="PIRSR000699-1"/>
    </source>
</evidence>
<dbReference type="Pfam" id="PF02255">
    <property type="entry name" value="PTS_IIA"/>
    <property type="match status" value="1"/>
</dbReference>
<dbReference type="InterPro" id="IPR036542">
    <property type="entry name" value="PTS_IIA_lac/cel_sf"/>
</dbReference>
<dbReference type="GO" id="GO:0016740">
    <property type="term" value="F:transferase activity"/>
    <property type="evidence" value="ECO:0007669"/>
    <property type="project" value="UniProtKB-KW"/>
</dbReference>
<reference evidence="10" key="3">
    <citation type="submission" date="2023-01" db="EMBL/GenBank/DDBJ databases">
        <title>Oxazolidinone resistance genes in florfenicol resistant enterococci from beef cattle and veal calves at slaughter.</title>
        <authorList>
            <person name="Biggel M."/>
        </authorList>
    </citation>
    <scope>NUCLEOTIDE SEQUENCE</scope>
    <source>
        <strain evidence="10">K79-1</strain>
    </source>
</reference>
<keyword evidence="6" id="KW-0460">Magnesium</keyword>
<feature type="active site" description="Tele-phosphohistidine intermediate" evidence="5">
    <location>
        <position position="78"/>
    </location>
</feature>
<dbReference type="EMBL" id="CP114063">
    <property type="protein sequence ID" value="WAT24973.1"/>
    <property type="molecule type" value="Genomic_DNA"/>
</dbReference>
<evidence type="ECO:0000256" key="7">
    <source>
        <dbReference type="PROSITE-ProRule" id="PRU00418"/>
    </source>
</evidence>
<dbReference type="InterPro" id="IPR003188">
    <property type="entry name" value="PTS_IIA_lac/cel"/>
</dbReference>
<feature type="binding site" evidence="6">
    <location>
        <position position="81"/>
    </location>
    <ligand>
        <name>Mg(2+)</name>
        <dbReference type="ChEBI" id="CHEBI:18420"/>
        <note>ligand shared between all trimeric partners</note>
    </ligand>
</feature>
<keyword evidence="6" id="KW-0479">Metal-binding</keyword>
<dbReference type="Proteomes" id="UP001179483">
    <property type="component" value="Chromosome"/>
</dbReference>
<evidence type="ECO:0000313" key="11">
    <source>
        <dbReference type="Proteomes" id="UP000595091"/>
    </source>
</evidence>
<gene>
    <name evidence="8" type="ORF">IMX20_02250</name>
    <name evidence="9" type="ORF">OZ415_02475</name>
    <name evidence="10" type="ORF">PML80_02090</name>
</gene>
<dbReference type="CDD" id="cd00215">
    <property type="entry name" value="PTS_IIA_lac"/>
    <property type="match status" value="1"/>
</dbReference>
<evidence type="ECO:0000313" key="10">
    <source>
        <dbReference type="EMBL" id="WCG38155.1"/>
    </source>
</evidence>
<dbReference type="EMBL" id="CP116590">
    <property type="protein sequence ID" value="WCG38155.1"/>
    <property type="molecule type" value="Genomic_DNA"/>
</dbReference>
<comment type="cofactor">
    <cofactor evidence="6">
        <name>Mg(2+)</name>
        <dbReference type="ChEBI" id="CHEBI:18420"/>
    </cofactor>
    <text evidence="6">Binds 1 Mg(2+) ion per trimer.</text>
</comment>
<evidence type="ECO:0000313" key="8">
    <source>
        <dbReference type="EMBL" id="QOQ79541.1"/>
    </source>
</evidence>
<dbReference type="GO" id="GO:0046872">
    <property type="term" value="F:metal ion binding"/>
    <property type="evidence" value="ECO:0007669"/>
    <property type="project" value="UniProtKB-KW"/>
</dbReference>
<evidence type="ECO:0000256" key="6">
    <source>
        <dbReference type="PIRSR" id="PIRSR000699-2"/>
    </source>
</evidence>
<dbReference type="Proteomes" id="UP000595091">
    <property type="component" value="Chromosome"/>
</dbReference>
<evidence type="ECO:0000313" key="9">
    <source>
        <dbReference type="EMBL" id="WAT24973.1"/>
    </source>
</evidence>
<dbReference type="Gene3D" id="1.20.58.80">
    <property type="entry name" value="Phosphotransferase system, lactose/cellobiose-type IIA subunit"/>
    <property type="match status" value="1"/>
</dbReference>
<sequence length="105" mass="11832">MESAEIQTIAFTIILHAGNGRTLVHESFPLMRAGKYEEAEAKLKEANDALVEAHNAQTDLLHQYANGEDINMEIIMVHAQDHLMTSTTLREMAVEMLEMYKVMKG</sequence>
<proteinExistence type="predicted"/>
<dbReference type="EMBL" id="CP063065">
    <property type="protein sequence ID" value="QOQ79541.1"/>
    <property type="molecule type" value="Genomic_DNA"/>
</dbReference>
<evidence type="ECO:0000313" key="12">
    <source>
        <dbReference type="Proteomes" id="UP001164714"/>
    </source>
</evidence>
<evidence type="ECO:0000256" key="3">
    <source>
        <dbReference type="ARBA" id="ARBA00022679"/>
    </source>
</evidence>
<evidence type="ECO:0000256" key="2">
    <source>
        <dbReference type="ARBA" id="ARBA00022597"/>
    </source>
</evidence>